<accession>A0A1G9X3T7</accession>
<dbReference type="EMBL" id="FNHL01000004">
    <property type="protein sequence ID" value="SDM91409.1"/>
    <property type="molecule type" value="Genomic_DNA"/>
</dbReference>
<feature type="region of interest" description="Disordered" evidence="4">
    <location>
        <begin position="29"/>
        <end position="70"/>
    </location>
</feature>
<feature type="domain" description="Fe/B12 periplasmic-binding" evidence="5">
    <location>
        <begin position="207"/>
        <end position="348"/>
    </location>
</feature>
<keyword evidence="7" id="KW-1185">Reference proteome</keyword>
<dbReference type="PANTHER" id="PTHR30532">
    <property type="entry name" value="IRON III DICITRATE-BINDING PERIPLASMIC PROTEIN"/>
    <property type="match status" value="1"/>
</dbReference>
<evidence type="ECO:0000256" key="1">
    <source>
        <dbReference type="ARBA" id="ARBA00004196"/>
    </source>
</evidence>
<dbReference type="PROSITE" id="PS51257">
    <property type="entry name" value="PROKAR_LIPOPROTEIN"/>
    <property type="match status" value="1"/>
</dbReference>
<evidence type="ECO:0000259" key="5">
    <source>
        <dbReference type="Pfam" id="PF01497"/>
    </source>
</evidence>
<evidence type="ECO:0000256" key="3">
    <source>
        <dbReference type="ARBA" id="ARBA00022729"/>
    </source>
</evidence>
<dbReference type="Gene3D" id="3.40.50.1980">
    <property type="entry name" value="Nitrogenase molybdenum iron protein domain"/>
    <property type="match status" value="2"/>
</dbReference>
<dbReference type="InterPro" id="IPR051313">
    <property type="entry name" value="Bact_iron-sidero_bind"/>
</dbReference>
<comment type="subcellular location">
    <subcellularLocation>
        <location evidence="1">Cell envelope</location>
    </subcellularLocation>
</comment>
<feature type="compositionally biased region" description="Low complexity" evidence="4">
    <location>
        <begin position="30"/>
        <end position="67"/>
    </location>
</feature>
<organism evidence="6 7">
    <name type="scientific">Halogranum gelatinilyticum</name>
    <dbReference type="NCBI Taxonomy" id="660521"/>
    <lineage>
        <taxon>Archaea</taxon>
        <taxon>Methanobacteriati</taxon>
        <taxon>Methanobacteriota</taxon>
        <taxon>Stenosarchaea group</taxon>
        <taxon>Halobacteria</taxon>
        <taxon>Halobacteriales</taxon>
        <taxon>Haloferacaceae</taxon>
    </lineage>
</organism>
<evidence type="ECO:0000256" key="4">
    <source>
        <dbReference type="SAM" id="MobiDB-lite"/>
    </source>
</evidence>
<keyword evidence="2" id="KW-0813">Transport</keyword>
<dbReference type="OrthoDB" id="304381at2157"/>
<name>A0A1G9X3T7_9EURY</name>
<dbReference type="PANTHER" id="PTHR30532:SF1">
    <property type="entry name" value="IRON(3+)-HYDROXAMATE-BINDING PROTEIN FHUD"/>
    <property type="match status" value="1"/>
</dbReference>
<gene>
    <name evidence="6" type="ORF">SAMN04487949_2829</name>
</gene>
<evidence type="ECO:0000313" key="6">
    <source>
        <dbReference type="EMBL" id="SDM91409.1"/>
    </source>
</evidence>
<sequence length="411" mass="44893">MSEDDGRGIRPTRRDYVKYGGAVLGGGLLAGCTGTNEGNETNGTSDGSTTDGSDGTTTETETPTDGSYTVSMSPVGDVEFESVPESVFTRLTHHADMAFALGRGDAVNAMHAPDYYDALWNQFVERLPGVTLDWTGLYSSWEVSKEKLYELDSDVHLADPASVFQLGTWSTADLDEIGENIGPWFGNSFSARHQTPPTDWPGEYEYYGLWEQFERVAQVFRAQDRYDALAEVRDELLATIEADLPPTSERPTAVMIGSSDVEGDIYAYTLSNPGFLTAHTRPLHPVDAFEGAVESGTIVDLETLLEADPDVMLMLGGMLPTTDMGEIRATLESNAVAAEMTAVAAGRVHPQGARYQGPILNLFQLEMTAKQLYPDQFGAWPTYENGPYPEIPQGEQLFDRQRVADIINGDI</sequence>
<dbReference type="Pfam" id="PF01497">
    <property type="entry name" value="Peripla_BP_2"/>
    <property type="match status" value="1"/>
</dbReference>
<dbReference type="SUPFAM" id="SSF53807">
    <property type="entry name" value="Helical backbone' metal receptor"/>
    <property type="match status" value="1"/>
</dbReference>
<reference evidence="7" key="1">
    <citation type="submission" date="2016-10" db="EMBL/GenBank/DDBJ databases">
        <authorList>
            <person name="Varghese N."/>
            <person name="Submissions S."/>
        </authorList>
    </citation>
    <scope>NUCLEOTIDE SEQUENCE [LARGE SCALE GENOMIC DNA]</scope>
    <source>
        <strain evidence="7">CGMCC 1.10119</strain>
    </source>
</reference>
<dbReference type="AlphaFoldDB" id="A0A1G9X3T7"/>
<evidence type="ECO:0000256" key="2">
    <source>
        <dbReference type="ARBA" id="ARBA00022448"/>
    </source>
</evidence>
<dbReference type="Proteomes" id="UP000199451">
    <property type="component" value="Unassembled WGS sequence"/>
</dbReference>
<dbReference type="RefSeq" id="WP_089698452.1">
    <property type="nucleotide sequence ID" value="NZ_FNHL01000004.1"/>
</dbReference>
<dbReference type="InterPro" id="IPR002491">
    <property type="entry name" value="ABC_transptr_periplasmic_BD"/>
</dbReference>
<evidence type="ECO:0000313" key="7">
    <source>
        <dbReference type="Proteomes" id="UP000199451"/>
    </source>
</evidence>
<keyword evidence="3" id="KW-0732">Signal</keyword>
<protein>
    <submittedName>
        <fullName evidence="6">ABC-type Fe3+-hydroxamate transport system, substrate-binding protein</fullName>
    </submittedName>
</protein>
<dbReference type="STRING" id="660521.SAMN04487949_2829"/>
<proteinExistence type="predicted"/>